<accession>A0A3P7J7F3</accession>
<name>A0A3P7J7F3_STRVU</name>
<reference evidence="2 3" key="1">
    <citation type="submission" date="2018-11" db="EMBL/GenBank/DDBJ databases">
        <authorList>
            <consortium name="Pathogen Informatics"/>
        </authorList>
    </citation>
    <scope>NUCLEOTIDE SEQUENCE [LARGE SCALE GENOMIC DNA]</scope>
</reference>
<sequence length="242" mass="26819">MYCSSSKHKLCNRDYGTNVPPQSRSNTPRSTPAPPAVEPPKPTPTRVVDAFPEFKAAPDYDACSFVDDSMSITTSTEDESNFEIDIVPEEDDLDLADIAEDAATIDDAIISDRIYKVLMAKQGNILVVDLVTVLAIVNVYNKNTLVMGKVEKYVTFSVSAPSDTSISHVEVNVNKVSLQLDDEIVSHLAAFALDEEVTENKVHLVIKVCDTNVEIRDRKKKKPMRLKIKQCVIEQEEDGDDT</sequence>
<evidence type="ECO:0000313" key="3">
    <source>
        <dbReference type="Proteomes" id="UP000270094"/>
    </source>
</evidence>
<protein>
    <submittedName>
        <fullName evidence="2">Uncharacterized protein</fullName>
    </submittedName>
</protein>
<dbReference type="EMBL" id="UYYB01097158">
    <property type="protein sequence ID" value="VDM76513.1"/>
    <property type="molecule type" value="Genomic_DNA"/>
</dbReference>
<evidence type="ECO:0000313" key="2">
    <source>
        <dbReference type="EMBL" id="VDM76513.1"/>
    </source>
</evidence>
<dbReference type="Proteomes" id="UP000270094">
    <property type="component" value="Unassembled WGS sequence"/>
</dbReference>
<feature type="compositionally biased region" description="Pro residues" evidence="1">
    <location>
        <begin position="31"/>
        <end position="43"/>
    </location>
</feature>
<evidence type="ECO:0000256" key="1">
    <source>
        <dbReference type="SAM" id="MobiDB-lite"/>
    </source>
</evidence>
<feature type="compositionally biased region" description="Basic residues" evidence="1">
    <location>
        <begin position="1"/>
        <end position="10"/>
    </location>
</feature>
<keyword evidence="3" id="KW-1185">Reference proteome</keyword>
<dbReference type="AlphaFoldDB" id="A0A3P7J7F3"/>
<feature type="region of interest" description="Disordered" evidence="1">
    <location>
        <begin position="1"/>
        <end position="45"/>
    </location>
</feature>
<organism evidence="2 3">
    <name type="scientific">Strongylus vulgaris</name>
    <name type="common">Blood worm</name>
    <dbReference type="NCBI Taxonomy" id="40348"/>
    <lineage>
        <taxon>Eukaryota</taxon>
        <taxon>Metazoa</taxon>
        <taxon>Ecdysozoa</taxon>
        <taxon>Nematoda</taxon>
        <taxon>Chromadorea</taxon>
        <taxon>Rhabditida</taxon>
        <taxon>Rhabditina</taxon>
        <taxon>Rhabditomorpha</taxon>
        <taxon>Strongyloidea</taxon>
        <taxon>Strongylidae</taxon>
        <taxon>Strongylus</taxon>
    </lineage>
</organism>
<proteinExistence type="predicted"/>
<dbReference type="OrthoDB" id="5847865at2759"/>
<gene>
    <name evidence="2" type="ORF">SVUK_LOCUS11511</name>
</gene>